<dbReference type="Proteomes" id="UP000182649">
    <property type="component" value="Unassembled WGS sequence"/>
</dbReference>
<accession>A0A1I7IR45</accession>
<sequence>MVKRQGLVLDAMKRLRSLWTLLQKKDKPENYGCDLIDYVL</sequence>
<gene>
    <name evidence="1" type="ORF">SAMN05216417_12416</name>
</gene>
<evidence type="ECO:0000313" key="2">
    <source>
        <dbReference type="Proteomes" id="UP000182649"/>
    </source>
</evidence>
<dbReference type="EMBL" id="FPBZ01000024">
    <property type="protein sequence ID" value="SFU75389.1"/>
    <property type="molecule type" value="Genomic_DNA"/>
</dbReference>
<protein>
    <submittedName>
        <fullName evidence="1">Uncharacterized protein</fullName>
    </submittedName>
</protein>
<name>A0A1I7IR45_9PROT</name>
<dbReference type="AlphaFoldDB" id="A0A1I7IR45"/>
<organism evidence="1 2">
    <name type="scientific">Nitrosospira multiformis</name>
    <dbReference type="NCBI Taxonomy" id="1231"/>
    <lineage>
        <taxon>Bacteria</taxon>
        <taxon>Pseudomonadati</taxon>
        <taxon>Pseudomonadota</taxon>
        <taxon>Betaproteobacteria</taxon>
        <taxon>Nitrosomonadales</taxon>
        <taxon>Nitrosomonadaceae</taxon>
        <taxon>Nitrosospira</taxon>
    </lineage>
</organism>
<evidence type="ECO:0000313" key="1">
    <source>
        <dbReference type="EMBL" id="SFU75389.1"/>
    </source>
</evidence>
<proteinExistence type="predicted"/>
<reference evidence="1 2" key="1">
    <citation type="submission" date="2016-10" db="EMBL/GenBank/DDBJ databases">
        <authorList>
            <person name="de Groot N.N."/>
        </authorList>
    </citation>
    <scope>NUCLEOTIDE SEQUENCE [LARGE SCALE GENOMIC DNA]</scope>
    <source>
        <strain evidence="1 2">Nl14</strain>
    </source>
</reference>